<reference evidence="9" key="1">
    <citation type="journal article" date="2014" name="Int. J. Syst. Evol. Microbiol.">
        <title>Complete genome sequence of Corynebacterium casei LMG S-19264T (=DSM 44701T), isolated from a smear-ripened cheese.</title>
        <authorList>
            <consortium name="US DOE Joint Genome Institute (JGI-PGF)"/>
            <person name="Walter F."/>
            <person name="Albersmeier A."/>
            <person name="Kalinowski J."/>
            <person name="Ruckert C."/>
        </authorList>
    </citation>
    <scope>NUCLEOTIDE SEQUENCE</scope>
    <source>
        <strain evidence="9">JCM 4784</strain>
    </source>
</reference>
<dbReference type="InterPro" id="IPR011701">
    <property type="entry name" value="MFS"/>
</dbReference>
<evidence type="ECO:0000259" key="8">
    <source>
        <dbReference type="PROSITE" id="PS50850"/>
    </source>
</evidence>
<keyword evidence="6" id="KW-0046">Antibiotic resistance</keyword>
<dbReference type="Gene3D" id="1.20.1250.20">
    <property type="entry name" value="MFS general substrate transporter like domains"/>
    <property type="match status" value="1"/>
</dbReference>
<feature type="transmembrane region" description="Helical" evidence="7">
    <location>
        <begin position="185"/>
        <end position="206"/>
    </location>
</feature>
<evidence type="ECO:0000256" key="3">
    <source>
        <dbReference type="ARBA" id="ARBA00022692"/>
    </source>
</evidence>
<feature type="transmembrane region" description="Helical" evidence="7">
    <location>
        <begin position="218"/>
        <end position="238"/>
    </location>
</feature>
<feature type="transmembrane region" description="Helical" evidence="7">
    <location>
        <begin position="450"/>
        <end position="474"/>
    </location>
</feature>
<dbReference type="RefSeq" id="WP_229925852.1">
    <property type="nucleotide sequence ID" value="NZ_BNBT01000080.1"/>
</dbReference>
<dbReference type="AlphaFoldDB" id="A0A918ZW47"/>
<sequence length="482" mass="48244">MPPLPSSPGPERGCGNAPDERRVVATVAVAVLGVFTVYLPVNGVAGALNDIADSTGAGTAQLQWVSDAYVLPMAAAILSAGVFGDLHGRRRVFSLGLALTGTGGLVAALAGLLGSGAVMPVLWAGQAVSGLGAGLLLPTTLALIAHAVPDADDRGRHIGLWAAGVAAGLALGPLLSGGILEVAPWGWIFVPASVLSFATLVLGHRCLPESRSPEGRRLDLPGQLTAALAMVGLIFGAIEGGSRGWTSVTTVTSLAVGVLALAAFVAVERRAAAPLMDLRLFASPGFATAAFASVIALFATVGFTFLISLYLGAVHHHSALEIGIRLFLFAGVSAVVNVPVGWLMRRVPPLALLTAGLAVATAAVFLFTQVGPGTGFPGLAWRLALFGVAVSLMLTSVTVVSVNAAPWELAGMASATSTALRQFGGALSPAVVGSVYAGGLTGGATPTSAFHTALVVVGALLAVGFLGCLAVLVAGPHDAHPA</sequence>
<feature type="transmembrane region" description="Helical" evidence="7">
    <location>
        <begin position="350"/>
        <end position="367"/>
    </location>
</feature>
<dbReference type="EMBL" id="BNBT01000080">
    <property type="protein sequence ID" value="GHE73309.1"/>
    <property type="molecule type" value="Genomic_DNA"/>
</dbReference>
<feature type="transmembrane region" description="Helical" evidence="7">
    <location>
        <begin position="23"/>
        <end position="41"/>
    </location>
</feature>
<organism evidence="9 10">
    <name type="scientific">Streptomyces longispororuber</name>
    <dbReference type="NCBI Taxonomy" id="68230"/>
    <lineage>
        <taxon>Bacteria</taxon>
        <taxon>Bacillati</taxon>
        <taxon>Actinomycetota</taxon>
        <taxon>Actinomycetes</taxon>
        <taxon>Kitasatosporales</taxon>
        <taxon>Streptomycetaceae</taxon>
        <taxon>Streptomyces</taxon>
    </lineage>
</organism>
<feature type="transmembrane region" description="Helical" evidence="7">
    <location>
        <begin position="123"/>
        <end position="146"/>
    </location>
</feature>
<dbReference type="InterPro" id="IPR036259">
    <property type="entry name" value="MFS_trans_sf"/>
</dbReference>
<feature type="transmembrane region" description="Helical" evidence="7">
    <location>
        <begin position="244"/>
        <end position="267"/>
    </location>
</feature>
<dbReference type="InterPro" id="IPR020846">
    <property type="entry name" value="MFS_dom"/>
</dbReference>
<feature type="transmembrane region" description="Helical" evidence="7">
    <location>
        <begin position="61"/>
        <end position="83"/>
    </location>
</feature>
<evidence type="ECO:0000313" key="10">
    <source>
        <dbReference type="Proteomes" id="UP000608024"/>
    </source>
</evidence>
<evidence type="ECO:0000256" key="5">
    <source>
        <dbReference type="ARBA" id="ARBA00023136"/>
    </source>
</evidence>
<keyword evidence="10" id="KW-1185">Reference proteome</keyword>
<protein>
    <submittedName>
        <fullName evidence="9">MFS transporter</fullName>
    </submittedName>
</protein>
<evidence type="ECO:0000256" key="1">
    <source>
        <dbReference type="ARBA" id="ARBA00004651"/>
    </source>
</evidence>
<reference evidence="9" key="2">
    <citation type="submission" date="2020-09" db="EMBL/GenBank/DDBJ databases">
        <authorList>
            <person name="Sun Q."/>
            <person name="Ohkuma M."/>
        </authorList>
    </citation>
    <scope>NUCLEOTIDE SEQUENCE</scope>
    <source>
        <strain evidence="9">JCM 4784</strain>
    </source>
</reference>
<accession>A0A918ZW47</accession>
<name>A0A918ZW47_9ACTN</name>
<comment type="caution">
    <text evidence="9">The sequence shown here is derived from an EMBL/GenBank/DDBJ whole genome shotgun (WGS) entry which is preliminary data.</text>
</comment>
<feature type="transmembrane region" description="Helical" evidence="7">
    <location>
        <begin position="379"/>
        <end position="402"/>
    </location>
</feature>
<dbReference type="Pfam" id="PF07690">
    <property type="entry name" value="MFS_1"/>
    <property type="match status" value="1"/>
</dbReference>
<feature type="transmembrane region" description="Helical" evidence="7">
    <location>
        <begin position="423"/>
        <end position="444"/>
    </location>
</feature>
<dbReference type="PROSITE" id="PS50850">
    <property type="entry name" value="MFS"/>
    <property type="match status" value="1"/>
</dbReference>
<dbReference type="PANTHER" id="PTHR42718:SF9">
    <property type="entry name" value="MAJOR FACILITATOR SUPERFAMILY MULTIDRUG TRANSPORTER MFSC"/>
    <property type="match status" value="1"/>
</dbReference>
<feature type="domain" description="Major facilitator superfamily (MFS) profile" evidence="8">
    <location>
        <begin position="26"/>
        <end position="476"/>
    </location>
</feature>
<dbReference type="GO" id="GO:0005886">
    <property type="term" value="C:plasma membrane"/>
    <property type="evidence" value="ECO:0007669"/>
    <property type="project" value="UniProtKB-SubCell"/>
</dbReference>
<feature type="transmembrane region" description="Helical" evidence="7">
    <location>
        <begin position="95"/>
        <end position="117"/>
    </location>
</feature>
<proteinExistence type="predicted"/>
<keyword evidence="2" id="KW-0813">Transport</keyword>
<feature type="transmembrane region" description="Helical" evidence="7">
    <location>
        <begin position="158"/>
        <end position="179"/>
    </location>
</feature>
<dbReference type="PANTHER" id="PTHR42718">
    <property type="entry name" value="MAJOR FACILITATOR SUPERFAMILY MULTIDRUG TRANSPORTER MFSC"/>
    <property type="match status" value="1"/>
</dbReference>
<dbReference type="Gene3D" id="1.20.1720.10">
    <property type="entry name" value="Multidrug resistance protein D"/>
    <property type="match status" value="1"/>
</dbReference>
<comment type="subcellular location">
    <subcellularLocation>
        <location evidence="1">Cell membrane</location>
        <topology evidence="1">Multi-pass membrane protein</topology>
    </subcellularLocation>
</comment>
<keyword evidence="5 7" id="KW-0472">Membrane</keyword>
<dbReference type="GO" id="GO:0022857">
    <property type="term" value="F:transmembrane transporter activity"/>
    <property type="evidence" value="ECO:0007669"/>
    <property type="project" value="InterPro"/>
</dbReference>
<evidence type="ECO:0000256" key="2">
    <source>
        <dbReference type="ARBA" id="ARBA00022448"/>
    </source>
</evidence>
<dbReference type="GO" id="GO:0046677">
    <property type="term" value="P:response to antibiotic"/>
    <property type="evidence" value="ECO:0007669"/>
    <property type="project" value="UniProtKB-KW"/>
</dbReference>
<evidence type="ECO:0000256" key="4">
    <source>
        <dbReference type="ARBA" id="ARBA00022989"/>
    </source>
</evidence>
<dbReference type="SUPFAM" id="SSF103473">
    <property type="entry name" value="MFS general substrate transporter"/>
    <property type="match status" value="1"/>
</dbReference>
<evidence type="ECO:0000256" key="6">
    <source>
        <dbReference type="ARBA" id="ARBA00023251"/>
    </source>
</evidence>
<dbReference type="CDD" id="cd17321">
    <property type="entry name" value="MFS_MMR_MDR_like"/>
    <property type="match status" value="1"/>
</dbReference>
<evidence type="ECO:0000313" key="9">
    <source>
        <dbReference type="EMBL" id="GHE73309.1"/>
    </source>
</evidence>
<dbReference type="Proteomes" id="UP000608024">
    <property type="component" value="Unassembled WGS sequence"/>
</dbReference>
<keyword evidence="4 7" id="KW-1133">Transmembrane helix</keyword>
<gene>
    <name evidence="9" type="ORF">GCM10018785_46760</name>
</gene>
<keyword evidence="3 7" id="KW-0812">Transmembrane</keyword>
<feature type="transmembrane region" description="Helical" evidence="7">
    <location>
        <begin position="288"/>
        <end position="310"/>
    </location>
</feature>
<feature type="transmembrane region" description="Helical" evidence="7">
    <location>
        <begin position="322"/>
        <end position="343"/>
    </location>
</feature>
<evidence type="ECO:0000256" key="7">
    <source>
        <dbReference type="SAM" id="Phobius"/>
    </source>
</evidence>